<accession>A0A9D1ME48</accession>
<evidence type="ECO:0000256" key="1">
    <source>
        <dbReference type="ARBA" id="ARBA00022475"/>
    </source>
</evidence>
<gene>
    <name evidence="7" type="ORF">IAC57_00285</name>
</gene>
<dbReference type="InterPro" id="IPR006059">
    <property type="entry name" value="SBP"/>
</dbReference>
<name>A0A9D1ME48_9FIRM</name>
<dbReference type="PANTHER" id="PTHR43649">
    <property type="entry name" value="ARABINOSE-BINDING PROTEIN-RELATED"/>
    <property type="match status" value="1"/>
</dbReference>
<proteinExistence type="predicted"/>
<dbReference type="PANTHER" id="PTHR43649:SF33">
    <property type="entry name" value="POLYGALACTURONAN_RHAMNOGALACTURONAN-BINDING PROTEIN YTCQ"/>
    <property type="match status" value="1"/>
</dbReference>
<keyword evidence="1" id="KW-1003">Cell membrane</keyword>
<dbReference type="Pfam" id="PF01547">
    <property type="entry name" value="SBP_bac_1"/>
    <property type="match status" value="1"/>
</dbReference>
<evidence type="ECO:0000256" key="4">
    <source>
        <dbReference type="ARBA" id="ARBA00023139"/>
    </source>
</evidence>
<comment type="caution">
    <text evidence="7">The sequence shown here is derived from an EMBL/GenBank/DDBJ whole genome shotgun (WGS) entry which is preliminary data.</text>
</comment>
<protein>
    <submittedName>
        <fullName evidence="7">Extracellular solute-binding protein</fullName>
    </submittedName>
</protein>
<feature type="non-terminal residue" evidence="7">
    <location>
        <position position="208"/>
    </location>
</feature>
<keyword evidence="3" id="KW-0472">Membrane</keyword>
<dbReference type="InterPro" id="IPR050490">
    <property type="entry name" value="Bact_solute-bd_prot1"/>
</dbReference>
<dbReference type="Proteomes" id="UP000824081">
    <property type="component" value="Unassembled WGS sequence"/>
</dbReference>
<evidence type="ECO:0000256" key="3">
    <source>
        <dbReference type="ARBA" id="ARBA00023136"/>
    </source>
</evidence>
<sequence length="208" mass="23630">MFRILTVKQLVAWISAIALVVVCMATAFLTSMTNITAYGDAIVITLSHWDNGGSTETDLVREVCAAFEEKYNAEVDEYNENRGEEEEEKRHIKVDVSIISSYESQFNSIIASTNVPDVFLVPDGNFGQWVSTGMMTDLTEYVENSDLIDLDKIWPSVLNRYRYNGETMGSGTLYCMPKDVTPYVMYYNKEIFDEYGVPYPDPETPWTP</sequence>
<reference evidence="7" key="1">
    <citation type="submission" date="2020-10" db="EMBL/GenBank/DDBJ databases">
        <authorList>
            <person name="Gilroy R."/>
        </authorList>
    </citation>
    <scope>NUCLEOTIDE SEQUENCE</scope>
    <source>
        <strain evidence="7">11687</strain>
    </source>
</reference>
<dbReference type="EMBL" id="DVMZ01000007">
    <property type="protein sequence ID" value="HIU58514.1"/>
    <property type="molecule type" value="Genomic_DNA"/>
</dbReference>
<reference evidence="7" key="2">
    <citation type="journal article" date="2021" name="PeerJ">
        <title>Extensive microbial diversity within the chicken gut microbiome revealed by metagenomics and culture.</title>
        <authorList>
            <person name="Gilroy R."/>
            <person name="Ravi A."/>
            <person name="Getino M."/>
            <person name="Pursley I."/>
            <person name="Horton D.L."/>
            <person name="Alikhan N.F."/>
            <person name="Baker D."/>
            <person name="Gharbi K."/>
            <person name="Hall N."/>
            <person name="Watson M."/>
            <person name="Adriaenssens E.M."/>
            <person name="Foster-Nyarko E."/>
            <person name="Jarju S."/>
            <person name="Secka A."/>
            <person name="Antonio M."/>
            <person name="Oren A."/>
            <person name="Chaudhuri R.R."/>
            <person name="La Ragione R."/>
            <person name="Hildebrand F."/>
            <person name="Pallen M.J."/>
        </authorList>
    </citation>
    <scope>NUCLEOTIDE SEQUENCE</scope>
    <source>
        <strain evidence="7">11687</strain>
    </source>
</reference>
<evidence type="ECO:0000313" key="7">
    <source>
        <dbReference type="EMBL" id="HIU58514.1"/>
    </source>
</evidence>
<evidence type="ECO:0000256" key="6">
    <source>
        <dbReference type="SAM" id="Coils"/>
    </source>
</evidence>
<dbReference type="AlphaFoldDB" id="A0A9D1ME48"/>
<keyword evidence="4" id="KW-0564">Palmitate</keyword>
<keyword evidence="2" id="KW-0732">Signal</keyword>
<dbReference type="SUPFAM" id="SSF53850">
    <property type="entry name" value="Periplasmic binding protein-like II"/>
    <property type="match status" value="1"/>
</dbReference>
<evidence type="ECO:0000313" key="8">
    <source>
        <dbReference type="Proteomes" id="UP000824081"/>
    </source>
</evidence>
<evidence type="ECO:0000256" key="5">
    <source>
        <dbReference type="ARBA" id="ARBA00023288"/>
    </source>
</evidence>
<keyword evidence="6" id="KW-0175">Coiled coil</keyword>
<dbReference type="Gene3D" id="3.40.190.10">
    <property type="entry name" value="Periplasmic binding protein-like II"/>
    <property type="match status" value="1"/>
</dbReference>
<evidence type="ECO:0000256" key="2">
    <source>
        <dbReference type="ARBA" id="ARBA00022729"/>
    </source>
</evidence>
<keyword evidence="5" id="KW-0449">Lipoprotein</keyword>
<feature type="coiled-coil region" evidence="6">
    <location>
        <begin position="68"/>
        <end position="95"/>
    </location>
</feature>
<organism evidence="7 8">
    <name type="scientific">Candidatus Scatosoma pullistercoris</name>
    <dbReference type="NCBI Taxonomy" id="2840934"/>
    <lineage>
        <taxon>Bacteria</taxon>
        <taxon>Bacillati</taxon>
        <taxon>Bacillota</taxon>
        <taxon>Clostridia</taxon>
        <taxon>Candidatus Scatosoma</taxon>
    </lineage>
</organism>